<feature type="region of interest" description="Disordered" evidence="1">
    <location>
        <begin position="32"/>
        <end position="71"/>
    </location>
</feature>
<gene>
    <name evidence="2" type="ORF">H5410_026102</name>
</gene>
<sequence>MDIFSRSALPKKTLLSIDSAFGKSTVVDKATQERTWPSTGRVKNKKEEGQLVPDDDNAGERRDSRNNLGAVKDATVDRAIVNSSEEATTFNSNNA</sequence>
<name>A0A9J5YW33_SOLCO</name>
<dbReference type="EMBL" id="JACXVP010000005">
    <property type="protein sequence ID" value="KAG5604610.1"/>
    <property type="molecule type" value="Genomic_DNA"/>
</dbReference>
<evidence type="ECO:0000313" key="3">
    <source>
        <dbReference type="Proteomes" id="UP000824120"/>
    </source>
</evidence>
<organism evidence="2 3">
    <name type="scientific">Solanum commersonii</name>
    <name type="common">Commerson's wild potato</name>
    <name type="synonym">Commerson's nightshade</name>
    <dbReference type="NCBI Taxonomy" id="4109"/>
    <lineage>
        <taxon>Eukaryota</taxon>
        <taxon>Viridiplantae</taxon>
        <taxon>Streptophyta</taxon>
        <taxon>Embryophyta</taxon>
        <taxon>Tracheophyta</taxon>
        <taxon>Spermatophyta</taxon>
        <taxon>Magnoliopsida</taxon>
        <taxon>eudicotyledons</taxon>
        <taxon>Gunneridae</taxon>
        <taxon>Pentapetalae</taxon>
        <taxon>asterids</taxon>
        <taxon>lamiids</taxon>
        <taxon>Solanales</taxon>
        <taxon>Solanaceae</taxon>
        <taxon>Solanoideae</taxon>
        <taxon>Solaneae</taxon>
        <taxon>Solanum</taxon>
    </lineage>
</organism>
<proteinExistence type="predicted"/>
<evidence type="ECO:0000313" key="2">
    <source>
        <dbReference type="EMBL" id="KAG5604610.1"/>
    </source>
</evidence>
<protein>
    <submittedName>
        <fullName evidence="2">Uncharacterized protein</fullName>
    </submittedName>
</protein>
<dbReference type="Proteomes" id="UP000824120">
    <property type="component" value="Chromosome 5"/>
</dbReference>
<evidence type="ECO:0000256" key="1">
    <source>
        <dbReference type="SAM" id="MobiDB-lite"/>
    </source>
</evidence>
<accession>A0A9J5YW33</accession>
<keyword evidence="3" id="KW-1185">Reference proteome</keyword>
<dbReference type="AlphaFoldDB" id="A0A9J5YW33"/>
<comment type="caution">
    <text evidence="2">The sequence shown here is derived from an EMBL/GenBank/DDBJ whole genome shotgun (WGS) entry which is preliminary data.</text>
</comment>
<reference evidence="2 3" key="1">
    <citation type="submission" date="2020-09" db="EMBL/GenBank/DDBJ databases">
        <title>De no assembly of potato wild relative species, Solanum commersonii.</title>
        <authorList>
            <person name="Cho K."/>
        </authorList>
    </citation>
    <scope>NUCLEOTIDE SEQUENCE [LARGE SCALE GENOMIC DNA]</scope>
    <source>
        <strain evidence="2">LZ3.2</strain>
        <tissue evidence="2">Leaf</tissue>
    </source>
</reference>